<dbReference type="AlphaFoldDB" id="M2RD18"/>
<sequence>MLSRGRRVLLACLLDVGGGRRTSGGSGGRKRVSAVASTAHHSFLVLDSQCSSFPILSSTSFAPLSFAFLHRFPCASLLQPKTTYRSIVYLQSRHYGTVASSSLTSHVSILHKTTRVAPTLAGSFHAYI</sequence>
<protein>
    <submittedName>
        <fullName evidence="1">Uncharacterized protein</fullName>
    </submittedName>
</protein>
<evidence type="ECO:0000313" key="1">
    <source>
        <dbReference type="EMBL" id="EMD64699.1"/>
    </source>
</evidence>
<dbReference type="KEGG" id="bsc:COCSADRAFT_313577"/>
<name>M2RD18_COCSN</name>
<dbReference type="GeneID" id="19136423"/>
<gene>
    <name evidence="1" type="ORF">COCSADRAFT_313577</name>
</gene>
<keyword evidence="2" id="KW-1185">Reference proteome</keyword>
<dbReference type="EMBL" id="KB445642">
    <property type="protein sequence ID" value="EMD64699.1"/>
    <property type="molecule type" value="Genomic_DNA"/>
</dbReference>
<dbReference type="RefSeq" id="XP_007699294.1">
    <property type="nucleotide sequence ID" value="XM_007701104.1"/>
</dbReference>
<proteinExistence type="predicted"/>
<dbReference type="OMA" id="FPCASLL"/>
<dbReference type="Proteomes" id="UP000016934">
    <property type="component" value="Unassembled WGS sequence"/>
</dbReference>
<accession>M2RD18</accession>
<evidence type="ECO:0000313" key="2">
    <source>
        <dbReference type="Proteomes" id="UP000016934"/>
    </source>
</evidence>
<reference evidence="1 2" key="1">
    <citation type="journal article" date="2012" name="PLoS Pathog.">
        <title>Diverse lifestyles and strategies of plant pathogenesis encoded in the genomes of eighteen Dothideomycetes fungi.</title>
        <authorList>
            <person name="Ohm R.A."/>
            <person name="Feau N."/>
            <person name="Henrissat B."/>
            <person name="Schoch C.L."/>
            <person name="Horwitz B.A."/>
            <person name="Barry K.W."/>
            <person name="Condon B.J."/>
            <person name="Copeland A.C."/>
            <person name="Dhillon B."/>
            <person name="Glaser F."/>
            <person name="Hesse C.N."/>
            <person name="Kosti I."/>
            <person name="LaButti K."/>
            <person name="Lindquist E.A."/>
            <person name="Lucas S."/>
            <person name="Salamov A.A."/>
            <person name="Bradshaw R.E."/>
            <person name="Ciuffetti L."/>
            <person name="Hamelin R.C."/>
            <person name="Kema G.H.J."/>
            <person name="Lawrence C."/>
            <person name="Scott J.A."/>
            <person name="Spatafora J.W."/>
            <person name="Turgeon B.G."/>
            <person name="de Wit P.J.G.M."/>
            <person name="Zhong S."/>
            <person name="Goodwin S.B."/>
            <person name="Grigoriev I.V."/>
        </authorList>
    </citation>
    <scope>NUCLEOTIDE SEQUENCE [LARGE SCALE GENOMIC DNA]</scope>
    <source>
        <strain evidence="2">ND90Pr / ATCC 201652</strain>
    </source>
</reference>
<reference evidence="2" key="2">
    <citation type="journal article" date="2013" name="PLoS Genet.">
        <title>Comparative genome structure, secondary metabolite, and effector coding capacity across Cochliobolus pathogens.</title>
        <authorList>
            <person name="Condon B.J."/>
            <person name="Leng Y."/>
            <person name="Wu D."/>
            <person name="Bushley K.E."/>
            <person name="Ohm R.A."/>
            <person name="Otillar R."/>
            <person name="Martin J."/>
            <person name="Schackwitz W."/>
            <person name="Grimwood J."/>
            <person name="MohdZainudin N."/>
            <person name="Xue C."/>
            <person name="Wang R."/>
            <person name="Manning V.A."/>
            <person name="Dhillon B."/>
            <person name="Tu Z.J."/>
            <person name="Steffenson B.J."/>
            <person name="Salamov A."/>
            <person name="Sun H."/>
            <person name="Lowry S."/>
            <person name="LaButti K."/>
            <person name="Han J."/>
            <person name="Copeland A."/>
            <person name="Lindquist E."/>
            <person name="Barry K."/>
            <person name="Schmutz J."/>
            <person name="Baker S.E."/>
            <person name="Ciuffetti L.M."/>
            <person name="Grigoriev I.V."/>
            <person name="Zhong S."/>
            <person name="Turgeon B.G."/>
        </authorList>
    </citation>
    <scope>NUCLEOTIDE SEQUENCE [LARGE SCALE GENOMIC DNA]</scope>
    <source>
        <strain evidence="2">ND90Pr / ATCC 201652</strain>
    </source>
</reference>
<organism evidence="1 2">
    <name type="scientific">Cochliobolus sativus (strain ND90Pr / ATCC 201652)</name>
    <name type="common">Common root rot and spot blotch fungus</name>
    <name type="synonym">Bipolaris sorokiniana</name>
    <dbReference type="NCBI Taxonomy" id="665912"/>
    <lineage>
        <taxon>Eukaryota</taxon>
        <taxon>Fungi</taxon>
        <taxon>Dikarya</taxon>
        <taxon>Ascomycota</taxon>
        <taxon>Pezizomycotina</taxon>
        <taxon>Dothideomycetes</taxon>
        <taxon>Pleosporomycetidae</taxon>
        <taxon>Pleosporales</taxon>
        <taxon>Pleosporineae</taxon>
        <taxon>Pleosporaceae</taxon>
        <taxon>Bipolaris</taxon>
    </lineage>
</organism>
<dbReference type="HOGENOM" id="CLU_1959385_0_0_1"/>
<dbReference type="OrthoDB" id="10264490at2759"/>